<feature type="domain" description="Saposin B-type" evidence="3">
    <location>
        <begin position="24"/>
        <end position="109"/>
    </location>
</feature>
<evidence type="ECO:0000259" key="3">
    <source>
        <dbReference type="PROSITE" id="PS50015"/>
    </source>
</evidence>
<organism evidence="4 5">
    <name type="scientific">Mesorhabditis belari</name>
    <dbReference type="NCBI Taxonomy" id="2138241"/>
    <lineage>
        <taxon>Eukaryota</taxon>
        <taxon>Metazoa</taxon>
        <taxon>Ecdysozoa</taxon>
        <taxon>Nematoda</taxon>
        <taxon>Chromadorea</taxon>
        <taxon>Rhabditida</taxon>
        <taxon>Rhabditina</taxon>
        <taxon>Rhabditomorpha</taxon>
        <taxon>Rhabditoidea</taxon>
        <taxon>Rhabditidae</taxon>
        <taxon>Mesorhabditinae</taxon>
        <taxon>Mesorhabditis</taxon>
    </lineage>
</organism>
<dbReference type="InterPro" id="IPR011001">
    <property type="entry name" value="Saposin-like"/>
</dbReference>
<evidence type="ECO:0000256" key="2">
    <source>
        <dbReference type="SAM" id="SignalP"/>
    </source>
</evidence>
<dbReference type="WBParaSite" id="MBELARI_LOCUS6232">
    <property type="protein sequence ID" value="MBELARI_LOCUS6232"/>
    <property type="gene ID" value="MBELARI_LOCUS6232"/>
</dbReference>
<dbReference type="PROSITE" id="PS50015">
    <property type="entry name" value="SAP_B"/>
    <property type="match status" value="1"/>
</dbReference>
<keyword evidence="2" id="KW-0732">Signal</keyword>
<dbReference type="SMART" id="SM00741">
    <property type="entry name" value="SapB"/>
    <property type="match status" value="1"/>
</dbReference>
<keyword evidence="4" id="KW-1185">Reference proteome</keyword>
<evidence type="ECO:0000313" key="4">
    <source>
        <dbReference type="Proteomes" id="UP000887575"/>
    </source>
</evidence>
<reference evidence="5" key="1">
    <citation type="submission" date="2024-02" db="UniProtKB">
        <authorList>
            <consortium name="WormBaseParasite"/>
        </authorList>
    </citation>
    <scope>IDENTIFICATION</scope>
</reference>
<dbReference type="InterPro" id="IPR008139">
    <property type="entry name" value="SaposinB_dom"/>
</dbReference>
<dbReference type="Proteomes" id="UP000887575">
    <property type="component" value="Unassembled WGS sequence"/>
</dbReference>
<evidence type="ECO:0000256" key="1">
    <source>
        <dbReference type="ARBA" id="ARBA00023157"/>
    </source>
</evidence>
<feature type="signal peptide" evidence="2">
    <location>
        <begin position="1"/>
        <end position="16"/>
    </location>
</feature>
<sequence length="128" mass="14574">MKLILLAAVSMAVVFGQMTTTAPTADPCQMCDYIMNQARHHLNNGYDEPTLLKELLNDCQSLGRFYGQQAVRDCQDTCNQNIDTIYKDLKAGKDAWQVCYDLHACFGTEPTHQSHPHTMEPKLKKKYF</sequence>
<accession>A0AAF3FJC0</accession>
<name>A0AAF3FJC0_9BILA</name>
<protein>
    <submittedName>
        <fullName evidence="5">Saposin B-type domain-containing protein</fullName>
    </submittedName>
</protein>
<proteinExistence type="predicted"/>
<dbReference type="SUPFAM" id="SSF47862">
    <property type="entry name" value="Saposin"/>
    <property type="match status" value="1"/>
</dbReference>
<evidence type="ECO:0000313" key="5">
    <source>
        <dbReference type="WBParaSite" id="MBELARI_LOCUS6232"/>
    </source>
</evidence>
<dbReference type="AlphaFoldDB" id="A0AAF3FJC0"/>
<feature type="chain" id="PRO_5042095281" evidence="2">
    <location>
        <begin position="17"/>
        <end position="128"/>
    </location>
</feature>
<keyword evidence="1" id="KW-1015">Disulfide bond</keyword>
<dbReference type="Gene3D" id="1.10.225.10">
    <property type="entry name" value="Saposin-like"/>
    <property type="match status" value="1"/>
</dbReference>